<accession>J3PIP6</accession>
<reference evidence="4" key="5">
    <citation type="submission" date="2018-04" db="UniProtKB">
        <authorList>
            <consortium name="EnsemblFungi"/>
        </authorList>
    </citation>
    <scope>IDENTIFICATION</scope>
    <source>
        <strain evidence="4">R3-111a-1</strain>
    </source>
</reference>
<feature type="compositionally biased region" description="Low complexity" evidence="1">
    <location>
        <begin position="212"/>
        <end position="236"/>
    </location>
</feature>
<dbReference type="Proteomes" id="UP000006039">
    <property type="component" value="Unassembled WGS sequence"/>
</dbReference>
<feature type="compositionally biased region" description="Polar residues" evidence="1">
    <location>
        <begin position="180"/>
        <end position="195"/>
    </location>
</feature>
<reference evidence="4" key="4">
    <citation type="journal article" date="2015" name="G3 (Bethesda)">
        <title>Genome sequences of three phytopathogenic species of the Magnaporthaceae family of fungi.</title>
        <authorList>
            <person name="Okagaki L.H."/>
            <person name="Nunes C.C."/>
            <person name="Sailsbery J."/>
            <person name="Clay B."/>
            <person name="Brown D."/>
            <person name="John T."/>
            <person name="Oh Y."/>
            <person name="Young N."/>
            <person name="Fitzgerald M."/>
            <person name="Haas B.J."/>
            <person name="Zeng Q."/>
            <person name="Young S."/>
            <person name="Adiconis X."/>
            <person name="Fan L."/>
            <person name="Levin J.Z."/>
            <person name="Mitchell T.K."/>
            <person name="Okubara P.A."/>
            <person name="Farman M.L."/>
            <person name="Kohn L.M."/>
            <person name="Birren B."/>
            <person name="Ma L.-J."/>
            <person name="Dean R.A."/>
        </authorList>
    </citation>
    <scope>NUCLEOTIDE SEQUENCE</scope>
    <source>
        <strain evidence="4">R3-111a-1</strain>
    </source>
</reference>
<dbReference type="RefSeq" id="XP_009229545.1">
    <property type="nucleotide sequence ID" value="XM_009231281.1"/>
</dbReference>
<protein>
    <recommendedName>
        <fullName evidence="2">JmjC domain-containing protein</fullName>
    </recommendedName>
</protein>
<feature type="region of interest" description="Disordered" evidence="1">
    <location>
        <begin position="602"/>
        <end position="763"/>
    </location>
</feature>
<reference evidence="3" key="2">
    <citation type="submission" date="2010-07" db="EMBL/GenBank/DDBJ databases">
        <authorList>
            <consortium name="The Broad Institute Genome Sequencing Platform"/>
            <consortium name="Broad Institute Genome Sequencing Center for Infectious Disease"/>
            <person name="Ma L.-J."/>
            <person name="Dead R."/>
            <person name="Young S."/>
            <person name="Zeng Q."/>
            <person name="Koehrsen M."/>
            <person name="Alvarado L."/>
            <person name="Berlin A."/>
            <person name="Chapman S.B."/>
            <person name="Chen Z."/>
            <person name="Freedman E."/>
            <person name="Gellesch M."/>
            <person name="Goldberg J."/>
            <person name="Griggs A."/>
            <person name="Gujja S."/>
            <person name="Heilman E.R."/>
            <person name="Heiman D."/>
            <person name="Hepburn T."/>
            <person name="Howarth C."/>
            <person name="Jen D."/>
            <person name="Larson L."/>
            <person name="Mehta T."/>
            <person name="Neiman D."/>
            <person name="Pearson M."/>
            <person name="Roberts A."/>
            <person name="Saif S."/>
            <person name="Shea T."/>
            <person name="Shenoy N."/>
            <person name="Sisk P."/>
            <person name="Stolte C."/>
            <person name="Sykes S."/>
            <person name="Walk T."/>
            <person name="White J."/>
            <person name="Yandava C."/>
            <person name="Haas B."/>
            <person name="Nusbaum C."/>
            <person name="Birren B."/>
        </authorList>
    </citation>
    <scope>NUCLEOTIDE SEQUENCE</scope>
    <source>
        <strain evidence="3">R3-111a-1</strain>
    </source>
</reference>
<dbReference type="VEuPathDB" id="FungiDB:GGTG_13375"/>
<proteinExistence type="predicted"/>
<evidence type="ECO:0000313" key="3">
    <source>
        <dbReference type="EMBL" id="EJT69107.1"/>
    </source>
</evidence>
<dbReference type="Pfam" id="PF02373">
    <property type="entry name" value="JmjC"/>
    <property type="match status" value="1"/>
</dbReference>
<feature type="compositionally biased region" description="Basic and acidic residues" evidence="1">
    <location>
        <begin position="714"/>
        <end position="726"/>
    </location>
</feature>
<sequence>MENKLFAVILCHVQDGLQLSGRKLNHFVVAIVDWKEETVENLQGKSNGRSGRSGKFTHWGMQRDMAGRLREDCEKKLECKLENFPKKLGDYTGNTYLLQCLTAVRSYFGEITPQSNQHLKRWFYLEILLQHWVDCHNEEVTSTDTQIAIAEGPFAAGPPLGSAGQHGNKAMVEGVPNDGSIPQSPQSAAHFTSAQFAPPAGPSRKPLPNGPVPATNAPAASPSPSNPDEVPQVQPTSVPPPLSGQGNDNDPAASHGVHNGVKYQWMPCYGGKVLVLEPTPDQYSDLKEGPKDGSPMLFTVAEELGARKQGAFIINTPEESRPVLPAQPTQTKTCTTYKPELVGDDFWRLYTLTATQSLPSLDNNPSNAGSDIHALIKEYKEYISAAFQKRSESIPGVAYQTDIPAHSTKERENAFLPLQSPIWHIRGNQLPREGIPGLHTPTAYRGTKGAPFAWHFEDLKLGAINYLYRGRKVWFVTEPGSFDNATEAFSNVLGLEADHDQFLRHQALHYGIKRLQSEGAPTIGFMQEAWQMVVVYPGAYHSGFSFMQEAWQMVVVYPGAYHSGFSAADSLAEAVNYADQLYTYPEEYKPCDGRCHKDQEPITRELVFPPEAETTPADEEASSALRRSPRQVATLRPAPAKASMGSPRGPQKRKRSAGERGSAIHTRQRNPESHEPEDGQDGLQDEPPAKQKENTPSPQAIATLRSARQNAPKVAKDTSGKQHECGEQQGETVESPRLRKNKRAASSNEPLSDEPQSKRKPRPVAIMAEHLRDANAIARLRGHIRASRENGRLPKLKVKEENKVCAAIAYCKIAIQAKQLAGYCGLRSWIAWALANKLINLEKEKANRKRNFEDVLKRAHAKVATLSYALRDYQRVGQNEMEQLKEQSARGIGSQLAKVADEFLAALRGGKAYPRRAWEDAAETELVKLTLQQQVELLQLREAGAE</sequence>
<dbReference type="OrthoDB" id="1678912at2759"/>
<evidence type="ECO:0000259" key="2">
    <source>
        <dbReference type="PROSITE" id="PS51184"/>
    </source>
</evidence>
<dbReference type="GeneID" id="20353833"/>
<evidence type="ECO:0000256" key="1">
    <source>
        <dbReference type="SAM" id="MobiDB-lite"/>
    </source>
</evidence>
<dbReference type="EnsemblFungi" id="EJT69107">
    <property type="protein sequence ID" value="EJT69107"/>
    <property type="gene ID" value="GGTG_13375"/>
</dbReference>
<dbReference type="eggNOG" id="KOG0958">
    <property type="taxonomic scope" value="Eukaryota"/>
</dbReference>
<dbReference type="AlphaFoldDB" id="J3PIP6"/>
<dbReference type="PANTHER" id="PTHR10694:SF7">
    <property type="entry name" value="[HISTONE H3]-TRIMETHYL-L-LYSINE(9) DEMETHYLASE"/>
    <property type="match status" value="1"/>
</dbReference>
<dbReference type="GO" id="GO:0010468">
    <property type="term" value="P:regulation of gene expression"/>
    <property type="evidence" value="ECO:0007669"/>
    <property type="project" value="TreeGrafter"/>
</dbReference>
<dbReference type="GO" id="GO:0005634">
    <property type="term" value="C:nucleus"/>
    <property type="evidence" value="ECO:0007669"/>
    <property type="project" value="TreeGrafter"/>
</dbReference>
<dbReference type="GO" id="GO:0051864">
    <property type="term" value="F:histone H3K36 demethylase activity"/>
    <property type="evidence" value="ECO:0007669"/>
    <property type="project" value="TreeGrafter"/>
</dbReference>
<feature type="domain" description="JmjC" evidence="2">
    <location>
        <begin position="405"/>
        <end position="594"/>
    </location>
</feature>
<dbReference type="InterPro" id="IPR003347">
    <property type="entry name" value="JmjC_dom"/>
</dbReference>
<dbReference type="SUPFAM" id="SSF51197">
    <property type="entry name" value="Clavaminate synthase-like"/>
    <property type="match status" value="1"/>
</dbReference>
<evidence type="ECO:0000313" key="5">
    <source>
        <dbReference type="Proteomes" id="UP000006039"/>
    </source>
</evidence>
<dbReference type="PROSITE" id="PS51184">
    <property type="entry name" value="JMJC"/>
    <property type="match status" value="1"/>
</dbReference>
<dbReference type="SMART" id="SM00558">
    <property type="entry name" value="JmjC"/>
    <property type="match status" value="1"/>
</dbReference>
<dbReference type="EMBL" id="GL385406">
    <property type="protein sequence ID" value="EJT69107.1"/>
    <property type="molecule type" value="Genomic_DNA"/>
</dbReference>
<dbReference type="HOGENOM" id="CLU_310802_0_0_1"/>
<dbReference type="GO" id="GO:0032454">
    <property type="term" value="F:histone H3K9 demethylase activity"/>
    <property type="evidence" value="ECO:0007669"/>
    <property type="project" value="TreeGrafter"/>
</dbReference>
<evidence type="ECO:0000313" key="4">
    <source>
        <dbReference type="EnsemblFungi" id="EJT69107"/>
    </source>
</evidence>
<keyword evidence="5" id="KW-1185">Reference proteome</keyword>
<reference evidence="3" key="3">
    <citation type="submission" date="2010-09" db="EMBL/GenBank/DDBJ databases">
        <title>Annotation of Gaeumannomyces graminis var. tritici R3-111a-1.</title>
        <authorList>
            <consortium name="The Broad Institute Genome Sequencing Platform"/>
            <person name="Ma L.-J."/>
            <person name="Dead R."/>
            <person name="Young S.K."/>
            <person name="Zeng Q."/>
            <person name="Gargeya S."/>
            <person name="Fitzgerald M."/>
            <person name="Haas B."/>
            <person name="Abouelleil A."/>
            <person name="Alvarado L."/>
            <person name="Arachchi H.M."/>
            <person name="Berlin A."/>
            <person name="Brown A."/>
            <person name="Chapman S.B."/>
            <person name="Chen Z."/>
            <person name="Dunbar C."/>
            <person name="Freedman E."/>
            <person name="Gearin G."/>
            <person name="Gellesch M."/>
            <person name="Goldberg J."/>
            <person name="Griggs A."/>
            <person name="Gujja S."/>
            <person name="Heiman D."/>
            <person name="Howarth C."/>
            <person name="Larson L."/>
            <person name="Lui A."/>
            <person name="MacDonald P.J.P."/>
            <person name="Mehta T."/>
            <person name="Montmayeur A."/>
            <person name="Murphy C."/>
            <person name="Neiman D."/>
            <person name="Pearson M."/>
            <person name="Priest M."/>
            <person name="Roberts A."/>
            <person name="Saif S."/>
            <person name="Shea T."/>
            <person name="Shenoy N."/>
            <person name="Sisk P."/>
            <person name="Stolte C."/>
            <person name="Sykes S."/>
            <person name="Yandava C."/>
            <person name="Wortman J."/>
            <person name="Nusbaum C."/>
            <person name="Birren B."/>
        </authorList>
    </citation>
    <scope>NUCLEOTIDE SEQUENCE</scope>
    <source>
        <strain evidence="3">R3-111a-1</strain>
    </source>
</reference>
<dbReference type="GO" id="GO:0000785">
    <property type="term" value="C:chromatin"/>
    <property type="evidence" value="ECO:0007669"/>
    <property type="project" value="TreeGrafter"/>
</dbReference>
<dbReference type="Gene3D" id="2.60.120.650">
    <property type="entry name" value="Cupin"/>
    <property type="match status" value="2"/>
</dbReference>
<reference evidence="5" key="1">
    <citation type="submission" date="2010-07" db="EMBL/GenBank/DDBJ databases">
        <title>The genome sequence of Gaeumannomyces graminis var. tritici strain R3-111a-1.</title>
        <authorList>
            <consortium name="The Broad Institute Genome Sequencing Platform"/>
            <person name="Ma L.-J."/>
            <person name="Dead R."/>
            <person name="Young S."/>
            <person name="Zeng Q."/>
            <person name="Koehrsen M."/>
            <person name="Alvarado L."/>
            <person name="Berlin A."/>
            <person name="Chapman S.B."/>
            <person name="Chen Z."/>
            <person name="Freedman E."/>
            <person name="Gellesch M."/>
            <person name="Goldberg J."/>
            <person name="Griggs A."/>
            <person name="Gujja S."/>
            <person name="Heilman E.R."/>
            <person name="Heiman D."/>
            <person name="Hepburn T."/>
            <person name="Howarth C."/>
            <person name="Jen D."/>
            <person name="Larson L."/>
            <person name="Mehta T."/>
            <person name="Neiman D."/>
            <person name="Pearson M."/>
            <person name="Roberts A."/>
            <person name="Saif S."/>
            <person name="Shea T."/>
            <person name="Shenoy N."/>
            <person name="Sisk P."/>
            <person name="Stolte C."/>
            <person name="Sykes S."/>
            <person name="Walk T."/>
            <person name="White J."/>
            <person name="Yandava C."/>
            <person name="Haas B."/>
            <person name="Nusbaum C."/>
            <person name="Birren B."/>
        </authorList>
    </citation>
    <scope>NUCLEOTIDE SEQUENCE [LARGE SCALE GENOMIC DNA]</scope>
    <source>
        <strain evidence="5">R3-111a-1</strain>
    </source>
</reference>
<feature type="region of interest" description="Disordered" evidence="1">
    <location>
        <begin position="158"/>
        <end position="258"/>
    </location>
</feature>
<organism evidence="3">
    <name type="scientific">Gaeumannomyces tritici (strain R3-111a-1)</name>
    <name type="common">Wheat and barley take-all root rot fungus</name>
    <name type="synonym">Gaeumannomyces graminis var. tritici</name>
    <dbReference type="NCBI Taxonomy" id="644352"/>
    <lineage>
        <taxon>Eukaryota</taxon>
        <taxon>Fungi</taxon>
        <taxon>Dikarya</taxon>
        <taxon>Ascomycota</taxon>
        <taxon>Pezizomycotina</taxon>
        <taxon>Sordariomycetes</taxon>
        <taxon>Sordariomycetidae</taxon>
        <taxon>Magnaporthales</taxon>
        <taxon>Magnaporthaceae</taxon>
        <taxon>Gaeumannomyces</taxon>
    </lineage>
</organism>
<gene>
    <name evidence="4" type="primary">20353833</name>
    <name evidence="3" type="ORF">GGTG_13375</name>
</gene>
<dbReference type="STRING" id="644352.J3PIP6"/>
<dbReference type="PANTHER" id="PTHR10694">
    <property type="entry name" value="LYSINE-SPECIFIC DEMETHYLASE"/>
    <property type="match status" value="1"/>
</dbReference>
<name>J3PIP6_GAET3</name>